<dbReference type="RefSeq" id="WP_089873236.1">
    <property type="nucleotide sequence ID" value="NZ_FNBH01000002.1"/>
</dbReference>
<accession>A0A1G7N548</accession>
<name>A0A1G7N548_9FLAO</name>
<feature type="domain" description="VanZ-like" evidence="2">
    <location>
        <begin position="15"/>
        <end position="133"/>
    </location>
</feature>
<dbReference type="InterPro" id="IPR053150">
    <property type="entry name" value="Teicoplanin_resist-assoc"/>
</dbReference>
<sequence>MGLLRKLYKILIPSYALFLLYLMFFGFGRNQYDINIVRLIPMFSTAGFIKQTILWKTIIINIFGNILMFVPFGFLGIIFPRLNNFWTLILDFLSAIILIESLQYFTRLGVFDIDDVILNTVGAVIGFWIYRIWTSKTSTRK</sequence>
<keyword evidence="1" id="KW-0472">Membrane</keyword>
<dbReference type="STRING" id="454006.SAMN05421825_1891"/>
<keyword evidence="1" id="KW-1133">Transmembrane helix</keyword>
<feature type="transmembrane region" description="Helical" evidence="1">
    <location>
        <begin position="85"/>
        <end position="104"/>
    </location>
</feature>
<organism evidence="3 4">
    <name type="scientific">Epilithonimonas hungarica</name>
    <dbReference type="NCBI Taxonomy" id="454006"/>
    <lineage>
        <taxon>Bacteria</taxon>
        <taxon>Pseudomonadati</taxon>
        <taxon>Bacteroidota</taxon>
        <taxon>Flavobacteriia</taxon>
        <taxon>Flavobacteriales</taxon>
        <taxon>Weeksellaceae</taxon>
        <taxon>Chryseobacterium group</taxon>
        <taxon>Epilithonimonas</taxon>
    </lineage>
</organism>
<protein>
    <submittedName>
        <fullName evidence="3">VanZ like family protein</fullName>
    </submittedName>
</protein>
<dbReference type="EMBL" id="FNBH01000002">
    <property type="protein sequence ID" value="SDF69205.1"/>
    <property type="molecule type" value="Genomic_DNA"/>
</dbReference>
<dbReference type="PANTHER" id="PTHR36834">
    <property type="entry name" value="MEMBRANE PROTEIN-RELATED"/>
    <property type="match status" value="1"/>
</dbReference>
<evidence type="ECO:0000259" key="2">
    <source>
        <dbReference type="Pfam" id="PF04892"/>
    </source>
</evidence>
<feature type="transmembrane region" description="Helical" evidence="1">
    <location>
        <begin position="116"/>
        <end position="133"/>
    </location>
</feature>
<dbReference type="OrthoDB" id="9805025at2"/>
<dbReference type="Proteomes" id="UP000199203">
    <property type="component" value="Unassembled WGS sequence"/>
</dbReference>
<dbReference type="PANTHER" id="PTHR36834:SF2">
    <property type="entry name" value="MEMBRANE PROTEIN"/>
    <property type="match status" value="1"/>
</dbReference>
<dbReference type="Pfam" id="PF04892">
    <property type="entry name" value="VanZ"/>
    <property type="match status" value="1"/>
</dbReference>
<dbReference type="InterPro" id="IPR006976">
    <property type="entry name" value="VanZ-like"/>
</dbReference>
<proteinExistence type="predicted"/>
<dbReference type="AlphaFoldDB" id="A0A1G7N548"/>
<evidence type="ECO:0000313" key="3">
    <source>
        <dbReference type="EMBL" id="SDF69205.1"/>
    </source>
</evidence>
<keyword evidence="1" id="KW-0812">Transmembrane</keyword>
<keyword evidence="4" id="KW-1185">Reference proteome</keyword>
<evidence type="ECO:0000313" key="4">
    <source>
        <dbReference type="Proteomes" id="UP000199203"/>
    </source>
</evidence>
<feature type="transmembrane region" description="Helical" evidence="1">
    <location>
        <begin position="7"/>
        <end position="27"/>
    </location>
</feature>
<reference evidence="4" key="1">
    <citation type="submission" date="2016-10" db="EMBL/GenBank/DDBJ databases">
        <authorList>
            <person name="Varghese N."/>
            <person name="Submissions S."/>
        </authorList>
    </citation>
    <scope>NUCLEOTIDE SEQUENCE [LARGE SCALE GENOMIC DNA]</scope>
    <source>
        <strain evidence="4">DSM 19684</strain>
    </source>
</reference>
<evidence type="ECO:0000256" key="1">
    <source>
        <dbReference type="SAM" id="Phobius"/>
    </source>
</evidence>
<gene>
    <name evidence="3" type="ORF">SAMN05421825_1891</name>
</gene>
<feature type="transmembrane region" description="Helical" evidence="1">
    <location>
        <begin position="53"/>
        <end position="78"/>
    </location>
</feature>